<dbReference type="RefSeq" id="WP_208857428.1">
    <property type="nucleotide sequence ID" value="NZ_DALZAN010000078.1"/>
</dbReference>
<gene>
    <name evidence="1" type="ORF">HA46_19630</name>
</gene>
<sequence length="71" mass="7821">MAITHAQIIESMEQACSNVKPSEFIFAFLDAYGFSKSTISRLRWSDDTRNVATGNDIAVKKKIGDAANLLI</sequence>
<evidence type="ECO:0000313" key="1">
    <source>
        <dbReference type="EMBL" id="ORM90420.1"/>
    </source>
</evidence>
<name>A0ABX3ULW6_9GAMM</name>
<dbReference type="Proteomes" id="UP000193785">
    <property type="component" value="Unassembled WGS sequence"/>
</dbReference>
<proteinExistence type="predicted"/>
<comment type="caution">
    <text evidence="1">The sequence shown here is derived from an EMBL/GenBank/DDBJ whole genome shotgun (WGS) entry which is preliminary data.</text>
</comment>
<accession>A0ABX3ULW6</accession>
<keyword evidence="2" id="KW-1185">Reference proteome</keyword>
<reference evidence="1 2" key="1">
    <citation type="journal article" date="2017" name="Antonie Van Leeuwenhoek">
        <title>Phylogenomic resolution of the bacterial genus Pantoea and its relationship with Erwinia and Tatumella.</title>
        <authorList>
            <person name="Palmer M."/>
            <person name="Steenkamp E.T."/>
            <person name="Coetzee M.P."/>
            <person name="Chan W.Y."/>
            <person name="van Zyl E."/>
            <person name="De Maayer P."/>
            <person name="Coutinho T.A."/>
            <person name="Blom J."/>
            <person name="Smits T.H."/>
            <person name="Duffy B."/>
            <person name="Venter S.N."/>
        </authorList>
    </citation>
    <scope>NUCLEOTIDE SEQUENCE [LARGE SCALE GENOMIC DNA]</scope>
    <source>
        <strain evidence="1 2">LMG 5345</strain>
    </source>
</reference>
<evidence type="ECO:0000313" key="2">
    <source>
        <dbReference type="Proteomes" id="UP000193785"/>
    </source>
</evidence>
<organism evidence="1 2">
    <name type="scientific">Pantoea septica</name>
    <dbReference type="NCBI Taxonomy" id="472695"/>
    <lineage>
        <taxon>Bacteria</taxon>
        <taxon>Pseudomonadati</taxon>
        <taxon>Pseudomonadota</taxon>
        <taxon>Gammaproteobacteria</taxon>
        <taxon>Enterobacterales</taxon>
        <taxon>Erwiniaceae</taxon>
        <taxon>Pantoea</taxon>
    </lineage>
</organism>
<protein>
    <submittedName>
        <fullName evidence="1">Uncharacterized protein</fullName>
    </submittedName>
</protein>
<dbReference type="EMBL" id="MLJJ01000064">
    <property type="protein sequence ID" value="ORM90420.1"/>
    <property type="molecule type" value="Genomic_DNA"/>
</dbReference>